<dbReference type="Proteomes" id="UP001157502">
    <property type="component" value="Chromosome 20"/>
</dbReference>
<reference evidence="1" key="1">
    <citation type="submission" date="2021-05" db="EMBL/GenBank/DDBJ databases">
        <authorList>
            <person name="Pan Q."/>
            <person name="Jouanno E."/>
            <person name="Zahm M."/>
            <person name="Klopp C."/>
            <person name="Cabau C."/>
            <person name="Louis A."/>
            <person name="Berthelot C."/>
            <person name="Parey E."/>
            <person name="Roest Crollius H."/>
            <person name="Montfort J."/>
            <person name="Robinson-Rechavi M."/>
            <person name="Bouchez O."/>
            <person name="Lampietro C."/>
            <person name="Lopez Roques C."/>
            <person name="Donnadieu C."/>
            <person name="Postlethwait J."/>
            <person name="Bobe J."/>
            <person name="Dillon D."/>
            <person name="Chandos A."/>
            <person name="von Hippel F."/>
            <person name="Guiguen Y."/>
        </authorList>
    </citation>
    <scope>NUCLEOTIDE SEQUENCE</scope>
    <source>
        <strain evidence="1">YG-Jan2019</strain>
    </source>
</reference>
<evidence type="ECO:0000313" key="2">
    <source>
        <dbReference type="Proteomes" id="UP001157502"/>
    </source>
</evidence>
<organism evidence="1 2">
    <name type="scientific">Dallia pectoralis</name>
    <name type="common">Alaska blackfish</name>
    <dbReference type="NCBI Taxonomy" id="75939"/>
    <lineage>
        <taxon>Eukaryota</taxon>
        <taxon>Metazoa</taxon>
        <taxon>Chordata</taxon>
        <taxon>Craniata</taxon>
        <taxon>Vertebrata</taxon>
        <taxon>Euteleostomi</taxon>
        <taxon>Actinopterygii</taxon>
        <taxon>Neopterygii</taxon>
        <taxon>Teleostei</taxon>
        <taxon>Protacanthopterygii</taxon>
        <taxon>Esociformes</taxon>
        <taxon>Umbridae</taxon>
        <taxon>Dallia</taxon>
    </lineage>
</organism>
<evidence type="ECO:0000313" key="1">
    <source>
        <dbReference type="EMBL" id="KAJ7996325.1"/>
    </source>
</evidence>
<sequence length="294" mass="33937">MLAMQLPFSLGSKDASVIRTAVTEGDTKMKQQPEAEMMNQSQRQRVWFPLAPIKTYLKGVSSWLLVSAHIQQESSLSNPSSSGTYQTLRFKESLCSLRKTMRSTVLRPFRFRRNTGDQIVYPSTETQRNSKKALHAVNWDLARMISNTQRLTKSVLLRDERRKRLMAREEIRLRAVQESQANCSLQEEAAMWLTAQKQSSAVHAQRQQQSYGDELKVCNAEYQTELADIVESVNGRPLLLKRHLQRRGKERQFSLILERAGMDEALRWSKASLEEPGRRIQLEDPWEDKISTIK</sequence>
<gene>
    <name evidence="1" type="ORF">DPEC_G00235920</name>
</gene>
<comment type="caution">
    <text evidence="1">The sequence shown here is derived from an EMBL/GenBank/DDBJ whole genome shotgun (WGS) entry which is preliminary data.</text>
</comment>
<protein>
    <submittedName>
        <fullName evidence="1">Uncharacterized protein</fullName>
    </submittedName>
</protein>
<dbReference type="EMBL" id="CM055747">
    <property type="protein sequence ID" value="KAJ7996325.1"/>
    <property type="molecule type" value="Genomic_DNA"/>
</dbReference>
<proteinExistence type="predicted"/>
<keyword evidence="2" id="KW-1185">Reference proteome</keyword>
<name>A0ACC2FYA1_DALPE</name>
<accession>A0ACC2FYA1</accession>